<organism evidence="1 2">
    <name type="scientific">Dacryopinax primogenitus (strain DJM 731)</name>
    <name type="common">Brown rot fungus</name>
    <dbReference type="NCBI Taxonomy" id="1858805"/>
    <lineage>
        <taxon>Eukaryota</taxon>
        <taxon>Fungi</taxon>
        <taxon>Dikarya</taxon>
        <taxon>Basidiomycota</taxon>
        <taxon>Agaricomycotina</taxon>
        <taxon>Dacrymycetes</taxon>
        <taxon>Dacrymycetales</taxon>
        <taxon>Dacrymycetaceae</taxon>
        <taxon>Dacryopinax</taxon>
    </lineage>
</organism>
<dbReference type="OrthoDB" id="2748701at2759"/>
<sequence>MECLPVELHRMIFTISCLDGGSTGCALSAVSRYFRAASADLRYQSVSLSNSQQISLFEDLVTSSQKGEQSLKRFRVRHLFVRIGAPEKSLRTHLYEEARRDMTAAERTLIVPDIYGHFASRILFANDESTPSFSRLQELTICGHVFLPQTTSFATHLTKLHLVEKGLTDWLRTAFVEHQFPELSHLRMSSCTDRRYQETFLGSSVAANIMALAYLMGILPRRELLMTKLFNTRPDANVDAIEDTPIPTEPGTEDCKHIIMVEALDSVINAVTARVRDDPEPFKHARGDLMLHFHHPYLLPYEVDPSIKEEWLERLQGLPGRWPVGEQHIKAC</sequence>
<dbReference type="GeneID" id="63685917"/>
<dbReference type="EMBL" id="JH795879">
    <property type="protein sequence ID" value="EJT96925.1"/>
    <property type="molecule type" value="Genomic_DNA"/>
</dbReference>
<proteinExistence type="predicted"/>
<accession>M5FN69</accession>
<dbReference type="AlphaFoldDB" id="M5FN69"/>
<protein>
    <submittedName>
        <fullName evidence="1">Uncharacterized protein</fullName>
    </submittedName>
</protein>
<dbReference type="RefSeq" id="XP_040623823.1">
    <property type="nucleotide sequence ID" value="XM_040770855.1"/>
</dbReference>
<dbReference type="HOGENOM" id="CLU_836844_0_0_1"/>
<reference evidence="1 2" key="1">
    <citation type="journal article" date="2012" name="Science">
        <title>The Paleozoic origin of enzymatic lignin decomposition reconstructed from 31 fungal genomes.</title>
        <authorList>
            <person name="Floudas D."/>
            <person name="Binder M."/>
            <person name="Riley R."/>
            <person name="Barry K."/>
            <person name="Blanchette R.A."/>
            <person name="Henrissat B."/>
            <person name="Martinez A.T."/>
            <person name="Otillar R."/>
            <person name="Spatafora J.W."/>
            <person name="Yadav J.S."/>
            <person name="Aerts A."/>
            <person name="Benoit I."/>
            <person name="Boyd A."/>
            <person name="Carlson A."/>
            <person name="Copeland A."/>
            <person name="Coutinho P.M."/>
            <person name="de Vries R.P."/>
            <person name="Ferreira P."/>
            <person name="Findley K."/>
            <person name="Foster B."/>
            <person name="Gaskell J."/>
            <person name="Glotzer D."/>
            <person name="Gorecki P."/>
            <person name="Heitman J."/>
            <person name="Hesse C."/>
            <person name="Hori C."/>
            <person name="Igarashi K."/>
            <person name="Jurgens J.A."/>
            <person name="Kallen N."/>
            <person name="Kersten P."/>
            <person name="Kohler A."/>
            <person name="Kuees U."/>
            <person name="Kumar T.K.A."/>
            <person name="Kuo A."/>
            <person name="LaButti K."/>
            <person name="Larrondo L.F."/>
            <person name="Lindquist E."/>
            <person name="Ling A."/>
            <person name="Lombard V."/>
            <person name="Lucas S."/>
            <person name="Lundell T."/>
            <person name="Martin R."/>
            <person name="McLaughlin D.J."/>
            <person name="Morgenstern I."/>
            <person name="Morin E."/>
            <person name="Murat C."/>
            <person name="Nagy L.G."/>
            <person name="Nolan M."/>
            <person name="Ohm R.A."/>
            <person name="Patyshakuliyeva A."/>
            <person name="Rokas A."/>
            <person name="Ruiz-Duenas F.J."/>
            <person name="Sabat G."/>
            <person name="Salamov A."/>
            <person name="Samejima M."/>
            <person name="Schmutz J."/>
            <person name="Slot J.C."/>
            <person name="St John F."/>
            <person name="Stenlid J."/>
            <person name="Sun H."/>
            <person name="Sun S."/>
            <person name="Syed K."/>
            <person name="Tsang A."/>
            <person name="Wiebenga A."/>
            <person name="Young D."/>
            <person name="Pisabarro A."/>
            <person name="Eastwood D.C."/>
            <person name="Martin F."/>
            <person name="Cullen D."/>
            <person name="Grigoriev I.V."/>
            <person name="Hibbett D.S."/>
        </authorList>
    </citation>
    <scope>NUCLEOTIDE SEQUENCE [LARGE SCALE GENOMIC DNA]</scope>
    <source>
        <strain evidence="1 2">DJM-731 SS1</strain>
    </source>
</reference>
<name>M5FN69_DACPD</name>
<keyword evidence="2" id="KW-1185">Reference proteome</keyword>
<evidence type="ECO:0000313" key="1">
    <source>
        <dbReference type="EMBL" id="EJT96925.1"/>
    </source>
</evidence>
<evidence type="ECO:0000313" key="2">
    <source>
        <dbReference type="Proteomes" id="UP000030653"/>
    </source>
</evidence>
<dbReference type="Proteomes" id="UP000030653">
    <property type="component" value="Unassembled WGS sequence"/>
</dbReference>
<gene>
    <name evidence="1" type="ORF">DACRYDRAFT_119742</name>
</gene>